<accession>A0A4C1Z674</accession>
<dbReference type="Proteomes" id="UP000299102">
    <property type="component" value="Unassembled WGS sequence"/>
</dbReference>
<dbReference type="EMBL" id="BGZK01001550">
    <property type="protein sequence ID" value="GBP82147.1"/>
    <property type="molecule type" value="Genomic_DNA"/>
</dbReference>
<keyword evidence="2" id="KW-1185">Reference proteome</keyword>
<sequence>MRARSGRSATNSYQCEFAIDRGCAKRITGRPRYALRREKLRESKKTDLFYHLLRNVSLSFLNHAGAQHSCRPLKQTCAYSTIAARTERANARLTTAAAAVPCAPCRA</sequence>
<proteinExistence type="predicted"/>
<protein>
    <submittedName>
        <fullName evidence="1">Uncharacterized protein</fullName>
    </submittedName>
</protein>
<dbReference type="AlphaFoldDB" id="A0A4C1Z674"/>
<comment type="caution">
    <text evidence="1">The sequence shown here is derived from an EMBL/GenBank/DDBJ whole genome shotgun (WGS) entry which is preliminary data.</text>
</comment>
<organism evidence="1 2">
    <name type="scientific">Eumeta variegata</name>
    <name type="common">Bagworm moth</name>
    <name type="synonym">Eumeta japonica</name>
    <dbReference type="NCBI Taxonomy" id="151549"/>
    <lineage>
        <taxon>Eukaryota</taxon>
        <taxon>Metazoa</taxon>
        <taxon>Ecdysozoa</taxon>
        <taxon>Arthropoda</taxon>
        <taxon>Hexapoda</taxon>
        <taxon>Insecta</taxon>
        <taxon>Pterygota</taxon>
        <taxon>Neoptera</taxon>
        <taxon>Endopterygota</taxon>
        <taxon>Lepidoptera</taxon>
        <taxon>Glossata</taxon>
        <taxon>Ditrysia</taxon>
        <taxon>Tineoidea</taxon>
        <taxon>Psychidae</taxon>
        <taxon>Oiketicinae</taxon>
        <taxon>Eumeta</taxon>
    </lineage>
</organism>
<evidence type="ECO:0000313" key="1">
    <source>
        <dbReference type="EMBL" id="GBP82147.1"/>
    </source>
</evidence>
<evidence type="ECO:0000313" key="2">
    <source>
        <dbReference type="Proteomes" id="UP000299102"/>
    </source>
</evidence>
<gene>
    <name evidence="1" type="ORF">EVAR_65343_1</name>
</gene>
<name>A0A4C1Z674_EUMVA</name>
<reference evidence="1 2" key="1">
    <citation type="journal article" date="2019" name="Commun. Biol.">
        <title>The bagworm genome reveals a unique fibroin gene that provides high tensile strength.</title>
        <authorList>
            <person name="Kono N."/>
            <person name="Nakamura H."/>
            <person name="Ohtoshi R."/>
            <person name="Tomita M."/>
            <person name="Numata K."/>
            <person name="Arakawa K."/>
        </authorList>
    </citation>
    <scope>NUCLEOTIDE SEQUENCE [LARGE SCALE GENOMIC DNA]</scope>
</reference>